<dbReference type="Proteomes" id="UP001567538">
    <property type="component" value="Unassembled WGS sequence"/>
</dbReference>
<name>A0ABD1G8U5_SALDI</name>
<evidence type="ECO:0000313" key="2">
    <source>
        <dbReference type="Proteomes" id="UP001567538"/>
    </source>
</evidence>
<accession>A0ABD1G8U5</accession>
<gene>
    <name evidence="1" type="ORF">AAHA92_24661</name>
</gene>
<protein>
    <submittedName>
        <fullName evidence="1">Eukaryotic translation initiation factor 4G-like</fullName>
    </submittedName>
</protein>
<evidence type="ECO:0000313" key="1">
    <source>
        <dbReference type="EMBL" id="KAL1540287.1"/>
    </source>
</evidence>
<proteinExistence type="predicted"/>
<dbReference type="EMBL" id="JBEAFC010000009">
    <property type="protein sequence ID" value="KAL1540287.1"/>
    <property type="molecule type" value="Genomic_DNA"/>
</dbReference>
<sequence>MLSIMVLKSSSQLMSHSDIESSSRISIPHFKPGVRVSSTSAASSRSINVESDVCNTAAPAFVPMVGSASILKRSASKARNKVAVPGSVKDVLTQSRPAGSGWQANTLNLKFDFSILGSRSNVADVLMVSCVNMCESHPSPGRNIDRASGSSRSDRRASGYAAMEMRINGTNFQAHLCYGKEIWVQILDMRKMLLVSTWSSR</sequence>
<dbReference type="AlphaFoldDB" id="A0ABD1G8U5"/>
<comment type="caution">
    <text evidence="1">The sequence shown here is derived from an EMBL/GenBank/DDBJ whole genome shotgun (WGS) entry which is preliminary data.</text>
</comment>
<reference evidence="1 2" key="1">
    <citation type="submission" date="2024-06" db="EMBL/GenBank/DDBJ databases">
        <title>A chromosome level genome sequence of Diviner's sage (Salvia divinorum).</title>
        <authorList>
            <person name="Ford S.A."/>
            <person name="Ro D.-K."/>
            <person name="Ness R.W."/>
            <person name="Phillips M.A."/>
        </authorList>
    </citation>
    <scope>NUCLEOTIDE SEQUENCE [LARGE SCALE GENOMIC DNA]</scope>
    <source>
        <strain evidence="1">SAF-2024a</strain>
        <tissue evidence="1">Leaf</tissue>
    </source>
</reference>
<keyword evidence="2" id="KW-1185">Reference proteome</keyword>
<organism evidence="1 2">
    <name type="scientific">Salvia divinorum</name>
    <name type="common">Maria pastora</name>
    <name type="synonym">Diviner's sage</name>
    <dbReference type="NCBI Taxonomy" id="28513"/>
    <lineage>
        <taxon>Eukaryota</taxon>
        <taxon>Viridiplantae</taxon>
        <taxon>Streptophyta</taxon>
        <taxon>Embryophyta</taxon>
        <taxon>Tracheophyta</taxon>
        <taxon>Spermatophyta</taxon>
        <taxon>Magnoliopsida</taxon>
        <taxon>eudicotyledons</taxon>
        <taxon>Gunneridae</taxon>
        <taxon>Pentapetalae</taxon>
        <taxon>asterids</taxon>
        <taxon>lamiids</taxon>
        <taxon>Lamiales</taxon>
        <taxon>Lamiaceae</taxon>
        <taxon>Nepetoideae</taxon>
        <taxon>Mentheae</taxon>
        <taxon>Salviinae</taxon>
        <taxon>Salvia</taxon>
        <taxon>Salvia subgen. Calosphace</taxon>
    </lineage>
</organism>